<dbReference type="RefSeq" id="WP_082700166.1">
    <property type="nucleotide sequence ID" value="NZ_FBYC01000004.1"/>
</dbReference>
<dbReference type="EMBL" id="LJSG01000002">
    <property type="protein sequence ID" value="KPP95638.1"/>
    <property type="molecule type" value="Genomic_DNA"/>
</dbReference>
<gene>
    <name evidence="3" type="primary">pphA</name>
    <name evidence="2" type="ORF">Ga0058931_2083</name>
    <name evidence="3" type="ORF">HLUCCA05_02960</name>
</gene>
<dbReference type="GO" id="GO:0005737">
    <property type="term" value="C:cytoplasm"/>
    <property type="evidence" value="ECO:0007669"/>
    <property type="project" value="TreeGrafter"/>
</dbReference>
<dbReference type="OrthoDB" id="9807890at2"/>
<organism evidence="3 4">
    <name type="scientific">Roseibaca calidilacus</name>
    <dbReference type="NCBI Taxonomy" id="1666912"/>
    <lineage>
        <taxon>Bacteria</taxon>
        <taxon>Pseudomonadati</taxon>
        <taxon>Pseudomonadota</taxon>
        <taxon>Alphaproteobacteria</taxon>
        <taxon>Rhodobacterales</taxon>
        <taxon>Paracoccaceae</taxon>
        <taxon>Roseinatronobacter</taxon>
    </lineage>
</organism>
<reference evidence="3 4" key="1">
    <citation type="submission" date="2015-09" db="EMBL/GenBank/DDBJ databases">
        <title>Identification and resolution of microdiversity through metagenomic sequencing of parallel consortia.</title>
        <authorList>
            <person name="Nelson W.C."/>
            <person name="Romine M.F."/>
            <person name="Lindemann S.R."/>
        </authorList>
    </citation>
    <scope>NUCLEOTIDE SEQUENCE [LARGE SCALE GENOMIC DNA]</scope>
    <source>
        <strain evidence="3">HL-91</strain>
    </source>
</reference>
<evidence type="ECO:0000313" key="4">
    <source>
        <dbReference type="Proteomes" id="UP000050413"/>
    </source>
</evidence>
<keyword evidence="5" id="KW-1185">Reference proteome</keyword>
<dbReference type="InterPro" id="IPR050126">
    <property type="entry name" value="Ap4A_hydrolase"/>
</dbReference>
<dbReference type="InterPro" id="IPR004843">
    <property type="entry name" value="Calcineurin-like_PHP"/>
</dbReference>
<dbReference type="InterPro" id="IPR029052">
    <property type="entry name" value="Metallo-depent_PP-like"/>
</dbReference>
<dbReference type="GO" id="GO:0016791">
    <property type="term" value="F:phosphatase activity"/>
    <property type="evidence" value="ECO:0007669"/>
    <property type="project" value="TreeGrafter"/>
</dbReference>
<dbReference type="GO" id="GO:0110154">
    <property type="term" value="P:RNA decapping"/>
    <property type="evidence" value="ECO:0007669"/>
    <property type="project" value="TreeGrafter"/>
</dbReference>
<evidence type="ECO:0000313" key="3">
    <source>
        <dbReference type="EMBL" id="KPP95638.1"/>
    </source>
</evidence>
<reference evidence="2 5" key="2">
    <citation type="submission" date="2016-01" db="EMBL/GenBank/DDBJ databases">
        <authorList>
            <person name="Varghese N."/>
        </authorList>
    </citation>
    <scope>NUCLEOTIDE SEQUENCE [LARGE SCALE GENOMIC DNA]</scope>
    <source>
        <strain evidence="2 5">HL-91</strain>
    </source>
</reference>
<evidence type="ECO:0000313" key="2">
    <source>
        <dbReference type="EMBL" id="CUX81964.1"/>
    </source>
</evidence>
<comment type="caution">
    <text evidence="3">The sequence shown here is derived from an EMBL/GenBank/DDBJ whole genome shotgun (WGS) entry which is preliminary data.</text>
</comment>
<dbReference type="Gene3D" id="3.60.21.10">
    <property type="match status" value="1"/>
</dbReference>
<feature type="domain" description="Calcineurin-like phosphoesterase" evidence="1">
    <location>
        <begin position="34"/>
        <end position="223"/>
    </location>
</feature>
<evidence type="ECO:0000259" key="1">
    <source>
        <dbReference type="Pfam" id="PF00149"/>
    </source>
</evidence>
<dbReference type="Proteomes" id="UP000050413">
    <property type="component" value="Unassembled WGS sequence"/>
</dbReference>
<accession>A0A0P7Z1T7</accession>
<sequence length="270" mass="28851">MSLLSHLRRALGKSGNTASAECVEIPVLDLSEGPVYAVGDAHGCLSLYRQLEAQILRDAAALPGTPTVVLLGDIVDKGPDTAALLDFLLRPAPPPLRRLCLRGNHESMMLAYLEKPAKNAQWLGFGGVETLLSYGLALDADALQQMPERKLRQILTAHIPDTHLGFLHRTLPGLQVGQYLLAHAGADANAPLTAQPWGALLWGRAGLVAPDDLTLVYGHYVTAQPEFGPRAIGIDTGAYATGRLTCLRLTLDQPPAIMMTGEGSLFTDLP</sequence>
<name>A0A0P7Z1T7_9RHOB</name>
<evidence type="ECO:0000313" key="5">
    <source>
        <dbReference type="Proteomes" id="UP000182045"/>
    </source>
</evidence>
<proteinExistence type="predicted"/>
<dbReference type="EMBL" id="FBYC01000004">
    <property type="protein sequence ID" value="CUX81964.1"/>
    <property type="molecule type" value="Genomic_DNA"/>
</dbReference>
<dbReference type="Proteomes" id="UP000182045">
    <property type="component" value="Unassembled WGS sequence"/>
</dbReference>
<dbReference type="Pfam" id="PF00149">
    <property type="entry name" value="Metallophos"/>
    <property type="match status" value="1"/>
</dbReference>
<dbReference type="STRING" id="1666912.Ga0058931_2083"/>
<dbReference type="PANTHER" id="PTHR42850">
    <property type="entry name" value="METALLOPHOSPHOESTERASE"/>
    <property type="match status" value="1"/>
</dbReference>
<dbReference type="AlphaFoldDB" id="A0A0P7Z1T7"/>
<dbReference type="SUPFAM" id="SSF56300">
    <property type="entry name" value="Metallo-dependent phosphatases"/>
    <property type="match status" value="1"/>
</dbReference>
<dbReference type="PANTHER" id="PTHR42850:SF4">
    <property type="entry name" value="ZINC-DEPENDENT ENDOPOLYPHOSPHATASE"/>
    <property type="match status" value="1"/>
</dbReference>
<protein>
    <submittedName>
        <fullName evidence="2">Serine/threonine protein phosphatase 1</fullName>
    </submittedName>
    <submittedName>
        <fullName evidence="3">Serine/threonine protein phosphatase PphA</fullName>
    </submittedName>
</protein>
<dbReference type="GO" id="GO:0008803">
    <property type="term" value="F:bis(5'-nucleosyl)-tetraphosphatase (symmetrical) activity"/>
    <property type="evidence" value="ECO:0007669"/>
    <property type="project" value="TreeGrafter"/>
</dbReference>